<dbReference type="Proteomes" id="UP001183607">
    <property type="component" value="Unassembled WGS sequence"/>
</dbReference>
<proteinExistence type="predicted"/>
<evidence type="ECO:0000313" key="3">
    <source>
        <dbReference type="Proteomes" id="UP001183607"/>
    </source>
</evidence>
<protein>
    <submittedName>
        <fullName evidence="2">DUF397 domain-containing protein</fullName>
    </submittedName>
</protein>
<organism evidence="2 3">
    <name type="scientific">Streptomyces evansiae</name>
    <dbReference type="NCBI Taxonomy" id="3075535"/>
    <lineage>
        <taxon>Bacteria</taxon>
        <taxon>Bacillati</taxon>
        <taxon>Actinomycetota</taxon>
        <taxon>Actinomycetes</taxon>
        <taxon>Kitasatosporales</taxon>
        <taxon>Streptomycetaceae</taxon>
        <taxon>Streptomyces</taxon>
    </lineage>
</organism>
<comment type="caution">
    <text evidence="2">The sequence shown here is derived from an EMBL/GenBank/DDBJ whole genome shotgun (WGS) entry which is preliminary data.</text>
</comment>
<dbReference type="RefSeq" id="WP_093852647.1">
    <property type="nucleotide sequence ID" value="NZ_JAVRER010000041.1"/>
</dbReference>
<gene>
    <name evidence="2" type="ORF">RM574_22470</name>
</gene>
<evidence type="ECO:0000259" key="1">
    <source>
        <dbReference type="Pfam" id="PF04149"/>
    </source>
</evidence>
<name>A0ABD5E9Z5_9ACTN</name>
<sequence>MAARLPRWITSSYSGQGGDCVEVAANLAPLTGTVRVRDSKRPEGDVIAFGLGAFTSFLGAVRQG</sequence>
<reference evidence="3" key="1">
    <citation type="submission" date="2023-07" db="EMBL/GenBank/DDBJ databases">
        <title>30 novel species of actinomycetes from the DSMZ collection.</title>
        <authorList>
            <person name="Nouioui I."/>
        </authorList>
    </citation>
    <scope>NUCLEOTIDE SEQUENCE [LARGE SCALE GENOMIC DNA]</scope>
    <source>
        <strain evidence="3">DSM 41982</strain>
    </source>
</reference>
<dbReference type="InterPro" id="IPR007278">
    <property type="entry name" value="DUF397"/>
</dbReference>
<dbReference type="EMBL" id="JAVRER010000041">
    <property type="protein sequence ID" value="MDT0418255.1"/>
    <property type="molecule type" value="Genomic_DNA"/>
</dbReference>
<evidence type="ECO:0000313" key="2">
    <source>
        <dbReference type="EMBL" id="MDT0418255.1"/>
    </source>
</evidence>
<dbReference type="AlphaFoldDB" id="A0ABD5E9Z5"/>
<feature type="domain" description="DUF397" evidence="1">
    <location>
        <begin position="7"/>
        <end position="62"/>
    </location>
</feature>
<accession>A0ABD5E9Z5</accession>
<dbReference type="Pfam" id="PF04149">
    <property type="entry name" value="DUF397"/>
    <property type="match status" value="1"/>
</dbReference>